<name>A0A101QX36_9ACTN</name>
<comment type="caution">
    <text evidence="2">The sequence shown here is derived from an EMBL/GenBank/DDBJ whole genome shotgun (WGS) entry which is preliminary data.</text>
</comment>
<reference evidence="2 3" key="1">
    <citation type="submission" date="2015-10" db="EMBL/GenBank/DDBJ databases">
        <title>Draft genome sequence of Streptomyces longwoodensis DSM 41677, type strain for the species Streptomyces longwoodensis.</title>
        <authorList>
            <person name="Ruckert C."/>
            <person name="Winkler A."/>
            <person name="Kalinowski J."/>
            <person name="Kampfer P."/>
            <person name="Glaeser S."/>
        </authorList>
    </citation>
    <scope>NUCLEOTIDE SEQUENCE [LARGE SCALE GENOMIC DNA]</scope>
    <source>
        <strain evidence="2 3">DSM 41677</strain>
    </source>
</reference>
<proteinExistence type="predicted"/>
<protein>
    <submittedName>
        <fullName evidence="2">Uncharacterized protein</fullName>
    </submittedName>
</protein>
<dbReference type="AlphaFoldDB" id="A0A101QX36"/>
<dbReference type="RefSeq" id="WP_067233835.1">
    <property type="nucleotide sequence ID" value="NZ_KQ948553.1"/>
</dbReference>
<evidence type="ECO:0000313" key="2">
    <source>
        <dbReference type="EMBL" id="KUN37725.1"/>
    </source>
</evidence>
<evidence type="ECO:0000313" key="3">
    <source>
        <dbReference type="Proteomes" id="UP000053271"/>
    </source>
</evidence>
<gene>
    <name evidence="2" type="ORF">AQJ30_15690</name>
</gene>
<accession>A0A101QX36</accession>
<evidence type="ECO:0000256" key="1">
    <source>
        <dbReference type="SAM" id="MobiDB-lite"/>
    </source>
</evidence>
<dbReference type="EMBL" id="LMWS01000018">
    <property type="protein sequence ID" value="KUN37725.1"/>
    <property type="molecule type" value="Genomic_DNA"/>
</dbReference>
<dbReference type="STRING" id="68231.AQJ30_15690"/>
<dbReference type="GeneID" id="91426041"/>
<dbReference type="Proteomes" id="UP000053271">
    <property type="component" value="Unassembled WGS sequence"/>
</dbReference>
<feature type="region of interest" description="Disordered" evidence="1">
    <location>
        <begin position="86"/>
        <end position="110"/>
    </location>
</feature>
<sequence length="110" mass="12327">MPKPNFGPRTLPEYKPSQEVRDALRAWLEAVDLEEERRKAARKALADDLKADPDLPFASMAAHPIVPWSEAMLRIIGAEYGVQPRVPNKAWKRKPAEDTPPNKGTEAEGK</sequence>
<organism evidence="2 3">
    <name type="scientific">Streptomyces longwoodensis</name>
    <dbReference type="NCBI Taxonomy" id="68231"/>
    <lineage>
        <taxon>Bacteria</taxon>
        <taxon>Bacillati</taxon>
        <taxon>Actinomycetota</taxon>
        <taxon>Actinomycetes</taxon>
        <taxon>Kitasatosporales</taxon>
        <taxon>Streptomycetaceae</taxon>
        <taxon>Streptomyces</taxon>
    </lineage>
</organism>
<keyword evidence="3" id="KW-1185">Reference proteome</keyword>